<name>A0AAD7GNL5_MYCRO</name>
<dbReference type="InterPro" id="IPR036533">
    <property type="entry name" value="BAG_dom_sf"/>
</dbReference>
<dbReference type="AlphaFoldDB" id="A0AAD7GNL5"/>
<dbReference type="EMBL" id="JARKIE010000013">
    <property type="protein sequence ID" value="KAJ7703041.1"/>
    <property type="molecule type" value="Genomic_DNA"/>
</dbReference>
<dbReference type="InterPro" id="IPR003103">
    <property type="entry name" value="BAG_domain"/>
</dbReference>
<dbReference type="Pfam" id="PF02179">
    <property type="entry name" value="BAG"/>
    <property type="match status" value="3"/>
</dbReference>
<dbReference type="GO" id="GO:0005737">
    <property type="term" value="C:cytoplasm"/>
    <property type="evidence" value="ECO:0007669"/>
    <property type="project" value="TreeGrafter"/>
</dbReference>
<evidence type="ECO:0000313" key="5">
    <source>
        <dbReference type="Proteomes" id="UP001221757"/>
    </source>
</evidence>
<feature type="domain" description="BAG" evidence="3">
    <location>
        <begin position="652"/>
        <end position="704"/>
    </location>
</feature>
<dbReference type="PROSITE" id="PS51035">
    <property type="entry name" value="BAG"/>
    <property type="match status" value="2"/>
</dbReference>
<evidence type="ECO:0000313" key="4">
    <source>
        <dbReference type="EMBL" id="KAJ7703041.1"/>
    </source>
</evidence>
<protein>
    <recommendedName>
        <fullName evidence="3">BAG domain-containing protein</fullName>
    </recommendedName>
</protein>
<keyword evidence="5" id="KW-1185">Reference proteome</keyword>
<dbReference type="InterPro" id="IPR039773">
    <property type="entry name" value="BAG_chaperone_regulator"/>
</dbReference>
<dbReference type="PANTHER" id="PTHR12329:SF16">
    <property type="entry name" value="BAG FAMILY MOLECULAR CHAPERONE REGULATOR 1"/>
    <property type="match status" value="1"/>
</dbReference>
<keyword evidence="1" id="KW-0143">Chaperone</keyword>
<sequence>MPQNKRPRSHSPLLRLHKHKNDHPMTQDSLPVLIPHHLVHEILDKSAGNWPIWEKTVLACLILVGLDGYPAGTVPYPDPAADPAGAANWHTNDRAVVSFLALKASRNEQAYIASHAAGGAKVVWDALVARHFDTGAQICLIREAFGIRYDNGVEPPALTSARIDALAARIFALGPISKTTLISAVMVNAVQGDIQNLNFAQDPHSNRTQPDQEEHMSQGEQDALLAVTAELTTLRRDLSPAVLGFIQRSSAHESNEAEWTHLLENLFQVLGRVDTIAITPTWDRAISARQEALDEVQRLRSVLEKSTATNAPVPPGDTPAYRVSEGEQNAMTVIATEMSKVQNELAPAIREYFQQAPDERQRSCLIELLIYSLVLLDGTTLEPTWEEGRTRRTRAVEELLRLLNTLEWSSTWSARPDHVQIVGQEEQTTIAHIAFELANIHNVLAPAVGTFPRPHALQNEQDMRHLTRLLFETVERLDATHIDMDWAHARNERRNAVKAVQQLQNTLDGFPTCTEEQATLQTIASERSRIQSLLVPAVNAYQGSSNERERVRISEMLFQALERLDGVALESAWNQARNERRAAVNEVQTLQNRLESPPPSNEPSTEQSGERLALSRIASERSKIQSELSPAIVLFVCAFQHRSGPGAGPGPQEKERLRLSELSLRFLERLDGVQIESDWEEARKERKSAVKEVLRLQEMLDLRAP</sequence>
<gene>
    <name evidence="4" type="ORF">B0H17DRAFT_1041361</name>
</gene>
<reference evidence="4" key="1">
    <citation type="submission" date="2023-03" db="EMBL/GenBank/DDBJ databases">
        <title>Massive genome expansion in bonnet fungi (Mycena s.s.) driven by repeated elements and novel gene families across ecological guilds.</title>
        <authorList>
            <consortium name="Lawrence Berkeley National Laboratory"/>
            <person name="Harder C.B."/>
            <person name="Miyauchi S."/>
            <person name="Viragh M."/>
            <person name="Kuo A."/>
            <person name="Thoen E."/>
            <person name="Andreopoulos B."/>
            <person name="Lu D."/>
            <person name="Skrede I."/>
            <person name="Drula E."/>
            <person name="Henrissat B."/>
            <person name="Morin E."/>
            <person name="Kohler A."/>
            <person name="Barry K."/>
            <person name="LaButti K."/>
            <person name="Morin E."/>
            <person name="Salamov A."/>
            <person name="Lipzen A."/>
            <person name="Mereny Z."/>
            <person name="Hegedus B."/>
            <person name="Baldrian P."/>
            <person name="Stursova M."/>
            <person name="Weitz H."/>
            <person name="Taylor A."/>
            <person name="Grigoriev I.V."/>
            <person name="Nagy L.G."/>
            <person name="Martin F."/>
            <person name="Kauserud H."/>
        </authorList>
    </citation>
    <scope>NUCLEOTIDE SEQUENCE</scope>
    <source>
        <strain evidence="4">CBHHK067</strain>
    </source>
</reference>
<organism evidence="4 5">
    <name type="scientific">Mycena rosella</name>
    <name type="common">Pink bonnet</name>
    <name type="synonym">Agaricus rosellus</name>
    <dbReference type="NCBI Taxonomy" id="1033263"/>
    <lineage>
        <taxon>Eukaryota</taxon>
        <taxon>Fungi</taxon>
        <taxon>Dikarya</taxon>
        <taxon>Basidiomycota</taxon>
        <taxon>Agaricomycotina</taxon>
        <taxon>Agaricomycetes</taxon>
        <taxon>Agaricomycetidae</taxon>
        <taxon>Agaricales</taxon>
        <taxon>Marasmiineae</taxon>
        <taxon>Mycenaceae</taxon>
        <taxon>Mycena</taxon>
    </lineage>
</organism>
<feature type="region of interest" description="Disordered" evidence="2">
    <location>
        <begin position="590"/>
        <end position="612"/>
    </location>
</feature>
<feature type="region of interest" description="Disordered" evidence="2">
    <location>
        <begin position="199"/>
        <end position="219"/>
    </location>
</feature>
<dbReference type="SMART" id="SM00264">
    <property type="entry name" value="BAG"/>
    <property type="match status" value="3"/>
</dbReference>
<dbReference type="SUPFAM" id="SSF63491">
    <property type="entry name" value="BAG domain"/>
    <property type="match status" value="4"/>
</dbReference>
<feature type="domain" description="BAG" evidence="3">
    <location>
        <begin position="543"/>
        <end position="598"/>
    </location>
</feature>
<evidence type="ECO:0000259" key="3">
    <source>
        <dbReference type="PROSITE" id="PS51035"/>
    </source>
</evidence>
<proteinExistence type="predicted"/>
<dbReference type="GO" id="GO:0000774">
    <property type="term" value="F:adenyl-nucleotide exchange factor activity"/>
    <property type="evidence" value="ECO:0007669"/>
    <property type="project" value="TreeGrafter"/>
</dbReference>
<dbReference type="PANTHER" id="PTHR12329">
    <property type="entry name" value="BCL2-ASSOCIATED ATHANOGENE"/>
    <property type="match status" value="1"/>
</dbReference>
<dbReference type="Gene3D" id="1.20.58.120">
    <property type="entry name" value="BAG domain"/>
    <property type="match status" value="3"/>
</dbReference>
<accession>A0AAD7GNL5</accession>
<evidence type="ECO:0000256" key="1">
    <source>
        <dbReference type="ARBA" id="ARBA00023186"/>
    </source>
</evidence>
<comment type="caution">
    <text evidence="4">The sequence shown here is derived from an EMBL/GenBank/DDBJ whole genome shotgun (WGS) entry which is preliminary data.</text>
</comment>
<dbReference type="GO" id="GO:0051087">
    <property type="term" value="F:protein-folding chaperone binding"/>
    <property type="evidence" value="ECO:0007669"/>
    <property type="project" value="InterPro"/>
</dbReference>
<evidence type="ECO:0000256" key="2">
    <source>
        <dbReference type="SAM" id="MobiDB-lite"/>
    </source>
</evidence>
<dbReference type="GO" id="GO:0050821">
    <property type="term" value="P:protein stabilization"/>
    <property type="evidence" value="ECO:0007669"/>
    <property type="project" value="TreeGrafter"/>
</dbReference>
<dbReference type="Proteomes" id="UP001221757">
    <property type="component" value="Unassembled WGS sequence"/>
</dbReference>